<reference evidence="7" key="1">
    <citation type="submission" date="2024-10" db="EMBL/GenBank/DDBJ databases">
        <authorList>
            <person name="Ryan C."/>
        </authorList>
    </citation>
    <scope>NUCLEOTIDE SEQUENCE [LARGE SCALE GENOMIC DNA]</scope>
</reference>
<dbReference type="FunFam" id="3.80.10.10:FF:000348">
    <property type="entry name" value="Polygalacturonase inhibitor 1"/>
    <property type="match status" value="1"/>
</dbReference>
<keyword evidence="5" id="KW-0732">Signal</keyword>
<feature type="signal peptide" evidence="5">
    <location>
        <begin position="1"/>
        <end position="25"/>
    </location>
</feature>
<evidence type="ECO:0000256" key="1">
    <source>
        <dbReference type="ARBA" id="ARBA00004196"/>
    </source>
</evidence>
<evidence type="ECO:0000259" key="6">
    <source>
        <dbReference type="Pfam" id="PF08263"/>
    </source>
</evidence>
<dbReference type="InterPro" id="IPR051848">
    <property type="entry name" value="PGIP"/>
</dbReference>
<dbReference type="PANTHER" id="PTHR48059:SF4">
    <property type="entry name" value="POLYGALACTURONASE INHIBITOR 1-RELATED"/>
    <property type="match status" value="1"/>
</dbReference>
<dbReference type="InterPro" id="IPR013210">
    <property type="entry name" value="LRR_N_plant-typ"/>
</dbReference>
<dbReference type="EMBL" id="OZ075120">
    <property type="protein sequence ID" value="CAL4896187.1"/>
    <property type="molecule type" value="Genomic_DNA"/>
</dbReference>
<feature type="chain" id="PRO_5044814462" description="Leucine-rich repeat-containing N-terminal plant-type domain-containing protein" evidence="5">
    <location>
        <begin position="26"/>
        <end position="339"/>
    </location>
</feature>
<name>A0ABC8VT66_9POAL</name>
<accession>A0ABC8VT66</accession>
<dbReference type="Pfam" id="PF13855">
    <property type="entry name" value="LRR_8"/>
    <property type="match status" value="1"/>
</dbReference>
<dbReference type="Pfam" id="PF00560">
    <property type="entry name" value="LRR_1"/>
    <property type="match status" value="1"/>
</dbReference>
<proteinExistence type="inferred from homology"/>
<evidence type="ECO:0000313" key="7">
    <source>
        <dbReference type="EMBL" id="CAL4896187.1"/>
    </source>
</evidence>
<dbReference type="AlphaFoldDB" id="A0ABC8VT66"/>
<dbReference type="PRINTS" id="PR00019">
    <property type="entry name" value="LEURICHRPT"/>
</dbReference>
<dbReference type="InterPro" id="IPR032675">
    <property type="entry name" value="LRR_dom_sf"/>
</dbReference>
<dbReference type="Gene3D" id="3.80.10.10">
    <property type="entry name" value="Ribonuclease Inhibitor"/>
    <property type="match status" value="1"/>
</dbReference>
<dbReference type="Proteomes" id="UP001497457">
    <property type="component" value="Chromosome 10rd"/>
</dbReference>
<evidence type="ECO:0000256" key="3">
    <source>
        <dbReference type="ARBA" id="ARBA00022737"/>
    </source>
</evidence>
<dbReference type="Pfam" id="PF08263">
    <property type="entry name" value="LRRNT_2"/>
    <property type="match status" value="1"/>
</dbReference>
<keyword evidence="3" id="KW-0677">Repeat</keyword>
<evidence type="ECO:0000256" key="2">
    <source>
        <dbReference type="ARBA" id="ARBA00022614"/>
    </source>
</evidence>
<dbReference type="SUPFAM" id="SSF52058">
    <property type="entry name" value="L domain-like"/>
    <property type="match status" value="1"/>
</dbReference>
<dbReference type="PANTHER" id="PTHR48059">
    <property type="entry name" value="POLYGALACTURONASE INHIBITOR 1"/>
    <property type="match status" value="1"/>
</dbReference>
<protein>
    <recommendedName>
        <fullName evidence="6">Leucine-rich repeat-containing N-terminal plant-type domain-containing protein</fullName>
    </recommendedName>
</protein>
<comment type="subcellular location">
    <subcellularLocation>
        <location evidence="1">Cell envelope</location>
    </subcellularLocation>
</comment>
<gene>
    <name evidence="7" type="ORF">URODEC1_LOCUS6484</name>
</gene>
<dbReference type="InterPro" id="IPR001611">
    <property type="entry name" value="Leu-rich_rpt"/>
</dbReference>
<evidence type="ECO:0000313" key="8">
    <source>
        <dbReference type="Proteomes" id="UP001497457"/>
    </source>
</evidence>
<organism evidence="7 8">
    <name type="scientific">Urochloa decumbens</name>
    <dbReference type="NCBI Taxonomy" id="240449"/>
    <lineage>
        <taxon>Eukaryota</taxon>
        <taxon>Viridiplantae</taxon>
        <taxon>Streptophyta</taxon>
        <taxon>Embryophyta</taxon>
        <taxon>Tracheophyta</taxon>
        <taxon>Spermatophyta</taxon>
        <taxon>Magnoliopsida</taxon>
        <taxon>Liliopsida</taxon>
        <taxon>Poales</taxon>
        <taxon>Poaceae</taxon>
        <taxon>PACMAD clade</taxon>
        <taxon>Panicoideae</taxon>
        <taxon>Panicodae</taxon>
        <taxon>Paniceae</taxon>
        <taxon>Melinidinae</taxon>
        <taxon>Urochloa</taxon>
    </lineage>
</organism>
<evidence type="ECO:0000256" key="5">
    <source>
        <dbReference type="SAM" id="SignalP"/>
    </source>
</evidence>
<comment type="similarity">
    <text evidence="4">Belongs to the polygalacturonase-inhibiting protein family.</text>
</comment>
<evidence type="ECO:0000256" key="4">
    <source>
        <dbReference type="ARBA" id="ARBA00038043"/>
    </source>
</evidence>
<feature type="domain" description="Leucine-rich repeat-containing N-terminal plant-type" evidence="6">
    <location>
        <begin position="35"/>
        <end position="72"/>
    </location>
</feature>
<keyword evidence="8" id="KW-1185">Reference proteome</keyword>
<keyword evidence="2" id="KW-0433">Leucine-rich repeat</keyword>
<sequence>MKMKTRGTFPVLLFAVASLLAAAAAAGDSKGHCHSGDKAALLAIKAALGNPYHFASWTPDDPCCEWYDIDCDDATGRVIGLSVFQDDNITGTIPDAIAGLVHLQSLTWHHLPSLSGVIPPAIAKLSNLSSLTISWTAISGPVPSFLGALKKLTLLDLSFNSLSGAIPASLGGIPNLSGINLSRNRLTGGIPGNLLSKSADQIYLWLSHNNLSGAIPPDFAAANFAHLDLSRNALTGDASGFFGKGKELQYLDLSRNGFSFNFSGVGLPEQLYFVDVSHNAIYGGIPAEVADLDNLQFFNVSYNRLCGEVPTGGHMGRFDLFNFQHNKCLCGTPLPNPCK</sequence>